<proteinExistence type="predicted"/>
<dbReference type="NCBIfam" id="NF040906">
    <property type="entry name" value="GguB"/>
    <property type="match status" value="1"/>
</dbReference>
<keyword evidence="13" id="KW-1185">Reference proteome</keyword>
<organism evidence="12 13">
    <name type="scientific">Acuticoccus sediminis</name>
    <dbReference type="NCBI Taxonomy" id="2184697"/>
    <lineage>
        <taxon>Bacteria</taxon>
        <taxon>Pseudomonadati</taxon>
        <taxon>Pseudomonadota</taxon>
        <taxon>Alphaproteobacteria</taxon>
        <taxon>Hyphomicrobiales</taxon>
        <taxon>Amorphaceae</taxon>
        <taxon>Acuticoccus</taxon>
    </lineage>
</organism>
<evidence type="ECO:0000256" key="8">
    <source>
        <dbReference type="ARBA" id="ARBA00023136"/>
    </source>
</evidence>
<keyword evidence="6 11" id="KW-0812">Transmembrane</keyword>
<dbReference type="InterPro" id="IPR001851">
    <property type="entry name" value="ABC_transp_permease"/>
</dbReference>
<comment type="caution">
    <text evidence="12">The sequence shown here is derived from an EMBL/GenBank/DDBJ whole genome shotgun (WGS) entry which is preliminary data.</text>
</comment>
<feature type="transmembrane region" description="Helical" evidence="11">
    <location>
        <begin position="372"/>
        <end position="394"/>
    </location>
</feature>
<feature type="transmembrane region" description="Helical" evidence="11">
    <location>
        <begin position="110"/>
        <end position="133"/>
    </location>
</feature>
<feature type="transmembrane region" description="Helical" evidence="11">
    <location>
        <begin position="140"/>
        <end position="158"/>
    </location>
</feature>
<gene>
    <name evidence="12" type="ORF">DLJ53_25670</name>
</gene>
<evidence type="ECO:0000256" key="2">
    <source>
        <dbReference type="ARBA" id="ARBA00022448"/>
    </source>
</evidence>
<dbReference type="CDD" id="cd06579">
    <property type="entry name" value="TM_PBP1_transp_AraH_like"/>
    <property type="match status" value="1"/>
</dbReference>
<evidence type="ECO:0000256" key="6">
    <source>
        <dbReference type="ARBA" id="ARBA00022692"/>
    </source>
</evidence>
<protein>
    <recommendedName>
        <fullName evidence="10">Xylose transport system permease protein XylH</fullName>
    </recommendedName>
</protein>
<sequence>MSETTTAVAGHPERPAGKSLGEFLKGHLREYGILIALVVIMAFFQIATGGILLKPVNLTNLILQNSYVVIMAVGMLLVIVSGHIDLSVGSVMGFVGALAAVMIVEWNMPWLLAGVLCLGVGAMIGMAQGFWVAYFRIPSFIVTLAGMLVFKGLTLGLLEGQSVGPFPPQFRLIASGFVPDIFGGSGLNLFSLFAGVAVATILVWLGVRQRQRQQKAGFVEEPFALFVARNAVIFAALVYMSWLMADFRGLPNVFIVMALLIAVYSFITSRTTLGRRIYAIGGNEKAASLSGINSRRLVFLTFANMGMLAALAGLVFAARLNTATPKAGIGFELDVIAAVFIGGASMSGGVGTVVGAVVGAFIMGVMNNGMSILGIGIDWQQVIKGLVLLAAVIFDVMNKKKG</sequence>
<keyword evidence="8 11" id="KW-0472">Membrane</keyword>
<evidence type="ECO:0000256" key="7">
    <source>
        <dbReference type="ARBA" id="ARBA00022989"/>
    </source>
</evidence>
<name>A0A8B2NQ00_9HYPH</name>
<evidence type="ECO:0000256" key="9">
    <source>
        <dbReference type="ARBA" id="ARBA00035611"/>
    </source>
</evidence>
<feature type="transmembrane region" description="Helical" evidence="11">
    <location>
        <begin position="249"/>
        <end position="267"/>
    </location>
</feature>
<dbReference type="Proteomes" id="UP000249590">
    <property type="component" value="Unassembled WGS sequence"/>
</dbReference>
<evidence type="ECO:0000256" key="3">
    <source>
        <dbReference type="ARBA" id="ARBA00022475"/>
    </source>
</evidence>
<keyword evidence="4" id="KW-0997">Cell inner membrane</keyword>
<feature type="transmembrane region" description="Helical" evidence="11">
    <location>
        <begin position="187"/>
        <end position="207"/>
    </location>
</feature>
<comment type="subcellular location">
    <subcellularLocation>
        <location evidence="1">Cell membrane</location>
        <topology evidence="1">Multi-pass membrane protein</topology>
    </subcellularLocation>
</comment>
<keyword evidence="5" id="KW-0762">Sugar transport</keyword>
<dbReference type="EMBL" id="QHHQ01000006">
    <property type="protein sequence ID" value="RAH99018.1"/>
    <property type="molecule type" value="Genomic_DNA"/>
</dbReference>
<feature type="transmembrane region" description="Helical" evidence="11">
    <location>
        <begin position="86"/>
        <end position="104"/>
    </location>
</feature>
<dbReference type="OrthoDB" id="192433at2"/>
<evidence type="ECO:0000256" key="10">
    <source>
        <dbReference type="ARBA" id="ARBA00035686"/>
    </source>
</evidence>
<accession>A0A8B2NQ00</accession>
<dbReference type="AlphaFoldDB" id="A0A8B2NQ00"/>
<evidence type="ECO:0000313" key="12">
    <source>
        <dbReference type="EMBL" id="RAH99018.1"/>
    </source>
</evidence>
<feature type="transmembrane region" description="Helical" evidence="11">
    <location>
        <begin position="297"/>
        <end position="318"/>
    </location>
</feature>
<dbReference type="GO" id="GO:0022857">
    <property type="term" value="F:transmembrane transporter activity"/>
    <property type="evidence" value="ECO:0007669"/>
    <property type="project" value="InterPro"/>
</dbReference>
<evidence type="ECO:0000256" key="4">
    <source>
        <dbReference type="ARBA" id="ARBA00022519"/>
    </source>
</evidence>
<evidence type="ECO:0000313" key="13">
    <source>
        <dbReference type="Proteomes" id="UP000249590"/>
    </source>
</evidence>
<feature type="transmembrane region" description="Helical" evidence="11">
    <location>
        <begin position="223"/>
        <end position="243"/>
    </location>
</feature>
<keyword evidence="3" id="KW-1003">Cell membrane</keyword>
<reference evidence="12 13" key="1">
    <citation type="submission" date="2018-05" db="EMBL/GenBank/DDBJ databases">
        <title>Acuticoccus sediminis sp. nov., isolated from deep-sea sediment of Indian Ocean.</title>
        <authorList>
            <person name="Liu X."/>
            <person name="Lai Q."/>
            <person name="Du Y."/>
            <person name="Sun F."/>
            <person name="Zhang X."/>
            <person name="Wang S."/>
            <person name="Shao Z."/>
        </authorList>
    </citation>
    <scope>NUCLEOTIDE SEQUENCE [LARGE SCALE GENOMIC DNA]</scope>
    <source>
        <strain evidence="12 13">PTG4-2</strain>
    </source>
</reference>
<evidence type="ECO:0000256" key="1">
    <source>
        <dbReference type="ARBA" id="ARBA00004651"/>
    </source>
</evidence>
<feature type="transmembrane region" description="Helical" evidence="11">
    <location>
        <begin position="58"/>
        <end position="79"/>
    </location>
</feature>
<evidence type="ECO:0000256" key="11">
    <source>
        <dbReference type="SAM" id="Phobius"/>
    </source>
</evidence>
<dbReference type="PANTHER" id="PTHR32196">
    <property type="entry name" value="ABC TRANSPORTER PERMEASE PROTEIN YPHD-RELATED-RELATED"/>
    <property type="match status" value="1"/>
</dbReference>
<keyword evidence="2" id="KW-0813">Transport</keyword>
<feature type="transmembrane region" description="Helical" evidence="11">
    <location>
        <begin position="338"/>
        <end position="365"/>
    </location>
</feature>
<comment type="function">
    <text evidence="9">Part of the binding-protein-dependent transport system for D-xylose. Probably responsible for the translocation of the substrate across the membrane.</text>
</comment>
<dbReference type="GO" id="GO:0005886">
    <property type="term" value="C:plasma membrane"/>
    <property type="evidence" value="ECO:0007669"/>
    <property type="project" value="UniProtKB-SubCell"/>
</dbReference>
<dbReference type="RefSeq" id="WP_111350583.1">
    <property type="nucleotide sequence ID" value="NZ_JAIWKD010000004.1"/>
</dbReference>
<evidence type="ECO:0000256" key="5">
    <source>
        <dbReference type="ARBA" id="ARBA00022597"/>
    </source>
</evidence>
<dbReference type="PANTHER" id="PTHR32196:SF32">
    <property type="entry name" value="XYLOSE TRANSPORT SYSTEM PERMEASE PROTEIN XYLH"/>
    <property type="match status" value="1"/>
</dbReference>
<dbReference type="Pfam" id="PF02653">
    <property type="entry name" value="BPD_transp_2"/>
    <property type="match status" value="1"/>
</dbReference>
<keyword evidence="7 11" id="KW-1133">Transmembrane helix</keyword>
<feature type="transmembrane region" description="Helical" evidence="11">
    <location>
        <begin position="31"/>
        <end position="52"/>
    </location>
</feature>